<name>W0TDB5_KLUMD</name>
<evidence type="ECO:0000256" key="2">
    <source>
        <dbReference type="ARBA" id="ARBA00023186"/>
    </source>
</evidence>
<organism evidence="6 7">
    <name type="scientific">Kluyveromyces marxianus (strain DMKU3-1042 / BCC 29191 / NBRC 104275)</name>
    <name type="common">Yeast</name>
    <name type="synonym">Candida kefyr</name>
    <dbReference type="NCBI Taxonomy" id="1003335"/>
    <lineage>
        <taxon>Eukaryota</taxon>
        <taxon>Fungi</taxon>
        <taxon>Dikarya</taxon>
        <taxon>Ascomycota</taxon>
        <taxon>Saccharomycotina</taxon>
        <taxon>Saccharomycetes</taxon>
        <taxon>Saccharomycetales</taxon>
        <taxon>Saccharomycetaceae</taxon>
        <taxon>Kluyveromyces</taxon>
    </lineage>
</organism>
<keyword evidence="2" id="KW-0143">Chaperone</keyword>
<dbReference type="Gene3D" id="2.30.42.10">
    <property type="match status" value="1"/>
</dbReference>
<evidence type="ECO:0000313" key="6">
    <source>
        <dbReference type="EMBL" id="BAO41053.1"/>
    </source>
</evidence>
<gene>
    <name evidence="6" type="primary">NAS2</name>
    <name evidence="6" type="ORF">KLMA_50399</name>
</gene>
<keyword evidence="6" id="KW-0647">Proteasome</keyword>
<dbReference type="InterPro" id="IPR040815">
    <property type="entry name" value="Nas2_N"/>
</dbReference>
<proteinExistence type="inferred from homology"/>
<dbReference type="GeneID" id="34717004"/>
<dbReference type="KEGG" id="kmx:KLMA_50399"/>
<dbReference type="Pfam" id="PF18265">
    <property type="entry name" value="Nas2_N"/>
    <property type="match status" value="1"/>
</dbReference>
<dbReference type="SUPFAM" id="SSF50156">
    <property type="entry name" value="PDZ domain-like"/>
    <property type="match status" value="1"/>
</dbReference>
<evidence type="ECO:0000256" key="3">
    <source>
        <dbReference type="ARBA" id="ARBA00068021"/>
    </source>
</evidence>
<dbReference type="RefSeq" id="XP_022676862.1">
    <property type="nucleotide sequence ID" value="XM_022820394.1"/>
</dbReference>
<dbReference type="GO" id="GO:0005737">
    <property type="term" value="C:cytoplasm"/>
    <property type="evidence" value="ECO:0007669"/>
    <property type="project" value="TreeGrafter"/>
</dbReference>
<dbReference type="AlphaFoldDB" id="W0TDB5"/>
<accession>W0TDB5</accession>
<dbReference type="FunFam" id="2.30.42.10:FF:000107">
    <property type="entry name" value="26S proteasome non-ATPase regulatory subunit 9"/>
    <property type="match status" value="1"/>
</dbReference>
<dbReference type="Proteomes" id="UP000065495">
    <property type="component" value="Chromosome 5"/>
</dbReference>
<dbReference type="OrthoDB" id="72325at2759"/>
<dbReference type="Pfam" id="PF17820">
    <property type="entry name" value="PDZ_6"/>
    <property type="match status" value="1"/>
</dbReference>
<reference evidence="6 7" key="1">
    <citation type="journal article" date="2015" name="Biotechnol. Biofuels">
        <title>Genetic basis of the highly efficient yeast Kluyveromyces marxianus: complete genome sequence and transcriptome analyses.</title>
        <authorList>
            <person name="Lertwattanasakul N."/>
            <person name="Kosaka T."/>
            <person name="Hosoyama A."/>
            <person name="Suzuki Y."/>
            <person name="Rodrussamee N."/>
            <person name="Matsutani M."/>
            <person name="Murata M."/>
            <person name="Fujimoto N."/>
            <person name="Suprayogi"/>
            <person name="Tsuchikane K."/>
            <person name="Limtong S."/>
            <person name="Fujita N."/>
            <person name="Yamada M."/>
        </authorList>
    </citation>
    <scope>NUCLEOTIDE SEQUENCE [LARGE SCALE GENOMIC DNA]</scope>
    <source>
        <strain evidence="7">DMKU3-1042 / BCC 29191 / NBRC 104275</strain>
    </source>
</reference>
<dbReference type="VEuPathDB" id="FungiDB:KLMA_50399"/>
<evidence type="ECO:0000256" key="1">
    <source>
        <dbReference type="ARBA" id="ARBA00005256"/>
    </source>
</evidence>
<feature type="domain" description="PDZ" evidence="4">
    <location>
        <begin position="140"/>
        <end position="195"/>
    </location>
</feature>
<evidence type="ECO:0000259" key="4">
    <source>
        <dbReference type="Pfam" id="PF17820"/>
    </source>
</evidence>
<dbReference type="EMBL" id="AP012217">
    <property type="protein sequence ID" value="BAO41053.1"/>
    <property type="molecule type" value="Genomic_DNA"/>
</dbReference>
<dbReference type="GO" id="GO:0000502">
    <property type="term" value="C:proteasome complex"/>
    <property type="evidence" value="ECO:0007669"/>
    <property type="project" value="UniProtKB-KW"/>
</dbReference>
<sequence length="222" mass="25066">MNKLEAVASTENNGIPNALVSRVNDLPHLGFSEVSQLKKDIEHELERQFDLLSLNNVDLNTPLITAEGFPRDDLDLVTIRLIKRNVNVLRNDLRRVIERLEYLLPLEFESLQRQNSAVQKLEALDTSLVDDDSLLAFAKVVDVKIGSPSHEAGLQSDDLIVKFGTIHALNHNNLYNVGKLVQQQLNKEISLRVKRDDEIITIQLVPRPWQGAGLLGCRIIRI</sequence>
<dbReference type="PANTHER" id="PTHR12651:SF1">
    <property type="entry name" value="26S PROTEASOME NON-ATPASE REGULATORY SUBUNIT 9"/>
    <property type="match status" value="1"/>
</dbReference>
<dbReference type="GO" id="GO:0070682">
    <property type="term" value="P:proteasome regulatory particle assembly"/>
    <property type="evidence" value="ECO:0007669"/>
    <property type="project" value="InterPro"/>
</dbReference>
<evidence type="ECO:0000259" key="5">
    <source>
        <dbReference type="Pfam" id="PF18265"/>
    </source>
</evidence>
<dbReference type="InterPro" id="IPR041489">
    <property type="entry name" value="PDZ_6"/>
</dbReference>
<comment type="similarity">
    <text evidence="1">Belongs to the proteasome subunit p27 family.</text>
</comment>
<dbReference type="Gene3D" id="6.10.140.1710">
    <property type="match status" value="1"/>
</dbReference>
<feature type="domain" description="Nas2 N-terminal" evidence="5">
    <location>
        <begin position="32"/>
        <end position="105"/>
    </location>
</feature>
<evidence type="ECO:0000313" key="7">
    <source>
        <dbReference type="Proteomes" id="UP000065495"/>
    </source>
</evidence>
<dbReference type="PANTHER" id="PTHR12651">
    <property type="entry name" value="26S PROTEASOME NON-ATPASE REGULATORY SUBUNIT 9"/>
    <property type="match status" value="1"/>
</dbReference>
<dbReference type="InterPro" id="IPR035269">
    <property type="entry name" value="PSMD9"/>
</dbReference>
<dbReference type="InterPro" id="IPR036034">
    <property type="entry name" value="PDZ_sf"/>
</dbReference>
<protein>
    <recommendedName>
        <fullName evidence="3">Probable 26S proteasome regulatory subunit p27</fullName>
    </recommendedName>
</protein>
<dbReference type="GO" id="GO:0005634">
    <property type="term" value="C:nucleus"/>
    <property type="evidence" value="ECO:0007669"/>
    <property type="project" value="TreeGrafter"/>
</dbReference>